<proteinExistence type="predicted"/>
<dbReference type="EMBL" id="BQNB010011206">
    <property type="protein sequence ID" value="GJS87550.1"/>
    <property type="molecule type" value="Genomic_DNA"/>
</dbReference>
<dbReference type="PANTHER" id="PTHR33067">
    <property type="entry name" value="RNA-DIRECTED DNA POLYMERASE-RELATED"/>
    <property type="match status" value="1"/>
</dbReference>
<gene>
    <name evidence="2" type="ORF">Tco_0770186</name>
</gene>
<dbReference type="PANTHER" id="PTHR33067:SF9">
    <property type="entry name" value="RNA-DIRECTED DNA POLYMERASE"/>
    <property type="match status" value="1"/>
</dbReference>
<reference evidence="2" key="2">
    <citation type="submission" date="2022-01" db="EMBL/GenBank/DDBJ databases">
        <authorList>
            <person name="Yamashiro T."/>
            <person name="Shiraishi A."/>
            <person name="Satake H."/>
            <person name="Nakayama K."/>
        </authorList>
    </citation>
    <scope>NUCLEOTIDE SEQUENCE</scope>
</reference>
<accession>A0ABQ4ZET2</accession>
<dbReference type="Proteomes" id="UP001151760">
    <property type="component" value="Unassembled WGS sequence"/>
</dbReference>
<name>A0ABQ4ZET2_9ASTR</name>
<dbReference type="Gene3D" id="2.40.70.10">
    <property type="entry name" value="Acid Proteases"/>
    <property type="match status" value="1"/>
</dbReference>
<dbReference type="InterPro" id="IPR021109">
    <property type="entry name" value="Peptidase_aspartic_dom_sf"/>
</dbReference>
<feature type="region of interest" description="Disordered" evidence="1">
    <location>
        <begin position="274"/>
        <end position="298"/>
    </location>
</feature>
<evidence type="ECO:0000313" key="3">
    <source>
        <dbReference type="Proteomes" id="UP001151760"/>
    </source>
</evidence>
<comment type="caution">
    <text evidence="2">The sequence shown here is derived from an EMBL/GenBank/DDBJ whole genome shotgun (WGS) entry which is preliminary data.</text>
</comment>
<sequence>MKYRFNNLRAVSFLRGTSAVVVILVKGHTFPTIVKVRPVGCDPLALVDGLTPIEDNAGLLETRIVDTRADKVELDGKTVKEDEDAVKRIKGEALKEKEDPGAFIFPIRLEGKVNENVLADTRSDINTMPYRIFETLRREYMKKVDRGITMIDHTQAEAMGKLSNVLCQVGVTTIIAKFIILDIPIDRDAPIMVGRGFLRTMGSLLNTSERIFSTFDGICHQTFRAARFDVLRTAKSDSDDEEEYVIKRNKFGAPIYGPRPAPYLNCANPEDRSSAIQATSGTHDGEAGSSRSKRSRNETVEELLLPQVHHEFLLWEGCTRDAKSRYNTRLAQLLPRHIYSPCIVNWDVLNRMGCDGEIDDMLRIRVQEVKSEEEIFTSFDEVCADDELQSKKIIKFRLGGRAHSLTLLEFARRLGLYQAVELEEDGFNVYFEGGLRSDDNFNATNYWLSISREENLSLSRSHTSTIRNLILRVIHKMITYGLCQRTTGYDKVQKNDLWLLSMFDARHQNGYANVAWVIAKWMKRKGVGTQKERGKCKVLTEDVVRSLSAPIYCRDLDTTTLRDLIDSDGKLIPEDPQPGVPRVGIPRPPRASMQDLYDRMGRMEIRQDAIERMKYRQSYH</sequence>
<evidence type="ECO:0000313" key="2">
    <source>
        <dbReference type="EMBL" id="GJS87550.1"/>
    </source>
</evidence>
<reference evidence="2" key="1">
    <citation type="journal article" date="2022" name="Int. J. Mol. Sci.">
        <title>Draft Genome of Tanacetum Coccineum: Genomic Comparison of Closely Related Tanacetum-Family Plants.</title>
        <authorList>
            <person name="Yamashiro T."/>
            <person name="Shiraishi A."/>
            <person name="Nakayama K."/>
            <person name="Satake H."/>
        </authorList>
    </citation>
    <scope>NUCLEOTIDE SEQUENCE</scope>
</reference>
<evidence type="ECO:0000256" key="1">
    <source>
        <dbReference type="SAM" id="MobiDB-lite"/>
    </source>
</evidence>
<organism evidence="2 3">
    <name type="scientific">Tanacetum coccineum</name>
    <dbReference type="NCBI Taxonomy" id="301880"/>
    <lineage>
        <taxon>Eukaryota</taxon>
        <taxon>Viridiplantae</taxon>
        <taxon>Streptophyta</taxon>
        <taxon>Embryophyta</taxon>
        <taxon>Tracheophyta</taxon>
        <taxon>Spermatophyta</taxon>
        <taxon>Magnoliopsida</taxon>
        <taxon>eudicotyledons</taxon>
        <taxon>Gunneridae</taxon>
        <taxon>Pentapetalae</taxon>
        <taxon>asterids</taxon>
        <taxon>campanulids</taxon>
        <taxon>Asterales</taxon>
        <taxon>Asteraceae</taxon>
        <taxon>Asteroideae</taxon>
        <taxon>Anthemideae</taxon>
        <taxon>Anthemidinae</taxon>
        <taxon>Tanacetum</taxon>
    </lineage>
</organism>
<keyword evidence="3" id="KW-1185">Reference proteome</keyword>
<protein>
    <submittedName>
        <fullName evidence="2">Retrotransposon ORF1</fullName>
    </submittedName>
</protein>